<protein>
    <submittedName>
        <fullName evidence="1">Uncharacterized protein</fullName>
    </submittedName>
</protein>
<proteinExistence type="predicted"/>
<dbReference type="EMBL" id="KN611526">
    <property type="protein sequence ID" value="KHJ76669.1"/>
    <property type="molecule type" value="Genomic_DNA"/>
</dbReference>
<evidence type="ECO:0000313" key="1">
    <source>
        <dbReference type="EMBL" id="KHJ76669.1"/>
    </source>
</evidence>
<reference evidence="1 2" key="1">
    <citation type="submission" date="2014-03" db="EMBL/GenBank/DDBJ databases">
        <title>Draft genome of the hookworm Oesophagostomum dentatum.</title>
        <authorList>
            <person name="Mitreva M."/>
        </authorList>
    </citation>
    <scope>NUCLEOTIDE SEQUENCE [LARGE SCALE GENOMIC DNA]</scope>
    <source>
        <strain evidence="1 2">OD-Hann</strain>
    </source>
</reference>
<dbReference type="AlphaFoldDB" id="A0A0B1RVH1"/>
<dbReference type="Proteomes" id="UP000053660">
    <property type="component" value="Unassembled WGS sequence"/>
</dbReference>
<sequence>MTSIYTRPRPLLFFPRPINSHFVDQGSQSLLTPLLQLTCPTIQISIPLVIQLTRPMDNMSLHQPMFMLRLHRLSVNHR</sequence>
<accession>A0A0B1RVH1</accession>
<keyword evidence="2" id="KW-1185">Reference proteome</keyword>
<gene>
    <name evidence="1" type="ORF">OESDEN_23711</name>
</gene>
<name>A0A0B1RVH1_OESDE</name>
<organism evidence="1 2">
    <name type="scientific">Oesophagostomum dentatum</name>
    <name type="common">Nodular worm</name>
    <dbReference type="NCBI Taxonomy" id="61180"/>
    <lineage>
        <taxon>Eukaryota</taxon>
        <taxon>Metazoa</taxon>
        <taxon>Ecdysozoa</taxon>
        <taxon>Nematoda</taxon>
        <taxon>Chromadorea</taxon>
        <taxon>Rhabditida</taxon>
        <taxon>Rhabditina</taxon>
        <taxon>Rhabditomorpha</taxon>
        <taxon>Strongyloidea</taxon>
        <taxon>Strongylidae</taxon>
        <taxon>Oesophagostomum</taxon>
    </lineage>
</organism>
<evidence type="ECO:0000313" key="2">
    <source>
        <dbReference type="Proteomes" id="UP000053660"/>
    </source>
</evidence>